<dbReference type="EMBL" id="JBHSIM010000047">
    <property type="protein sequence ID" value="MFC4835203.1"/>
    <property type="molecule type" value="Genomic_DNA"/>
</dbReference>
<comment type="caution">
    <text evidence="2">The sequence shown here is derived from an EMBL/GenBank/DDBJ whole genome shotgun (WGS) entry which is preliminary data.</text>
</comment>
<name>A0ABV9RLY7_9PSEU</name>
<gene>
    <name evidence="2" type="ORF">ACFPEL_22535</name>
</gene>
<evidence type="ECO:0000313" key="3">
    <source>
        <dbReference type="Proteomes" id="UP001595909"/>
    </source>
</evidence>
<evidence type="ECO:0000313" key="2">
    <source>
        <dbReference type="EMBL" id="MFC4835203.1"/>
    </source>
</evidence>
<feature type="region of interest" description="Disordered" evidence="1">
    <location>
        <begin position="148"/>
        <end position="173"/>
    </location>
</feature>
<sequence length="394" mass="42091">MLLGIKLRLLIGQVKPVPVPGTLAEALVGVEVTLADTGRSGFQLSFQTGRSGAADLTDYTLLANPLLRPFNRVILVVTFNGAESVLMDGFITTTQLAPSEQPGASTFTVTGEDVSVIMDLEERNATYQGSEDKIAEAILTPTYQRYLASKPDVKPPRNPRSPSLNDPTPAQGSQTDLAYLNELAQQVGHVFYVTPGPEIGQNRAYWGPPERTSGQSALTVNMGPESNVDSINFTFNALAATVVTGTIRDADSDKTQTITAERTSRTPALAVQQAPTALARRRTALLYQRPDASDHGPARRGSMTVPEAQQFAQAKVDAAAEQTVSVSGELDALRYGGLLRPHALVGLRGAGFTFDGKYLVNSVTHTIRAGSYKQRFTLSREGVGSTVARVGVFG</sequence>
<evidence type="ECO:0000256" key="1">
    <source>
        <dbReference type="SAM" id="MobiDB-lite"/>
    </source>
</evidence>
<organism evidence="2 3">
    <name type="scientific">Actinomycetospora chibensis</name>
    <dbReference type="NCBI Taxonomy" id="663606"/>
    <lineage>
        <taxon>Bacteria</taxon>
        <taxon>Bacillati</taxon>
        <taxon>Actinomycetota</taxon>
        <taxon>Actinomycetes</taxon>
        <taxon>Pseudonocardiales</taxon>
        <taxon>Pseudonocardiaceae</taxon>
        <taxon>Actinomycetospora</taxon>
    </lineage>
</organism>
<protein>
    <submittedName>
        <fullName evidence="2">Phage late control D family protein</fullName>
    </submittedName>
</protein>
<accession>A0ABV9RLY7</accession>
<dbReference type="Proteomes" id="UP001595909">
    <property type="component" value="Unassembled WGS sequence"/>
</dbReference>
<proteinExistence type="predicted"/>
<keyword evidence="3" id="KW-1185">Reference proteome</keyword>
<reference evidence="3" key="1">
    <citation type="journal article" date="2019" name="Int. J. Syst. Evol. Microbiol.">
        <title>The Global Catalogue of Microorganisms (GCM) 10K type strain sequencing project: providing services to taxonomists for standard genome sequencing and annotation.</title>
        <authorList>
            <consortium name="The Broad Institute Genomics Platform"/>
            <consortium name="The Broad Institute Genome Sequencing Center for Infectious Disease"/>
            <person name="Wu L."/>
            <person name="Ma J."/>
        </authorList>
    </citation>
    <scope>NUCLEOTIDE SEQUENCE [LARGE SCALE GENOMIC DNA]</scope>
    <source>
        <strain evidence="3">CCUG 50347</strain>
    </source>
</reference>
<dbReference type="SUPFAM" id="SSF69279">
    <property type="entry name" value="Phage tail proteins"/>
    <property type="match status" value="1"/>
</dbReference>
<dbReference type="RefSeq" id="WP_274191675.1">
    <property type="nucleotide sequence ID" value="NZ_BAABHN010000047.1"/>
</dbReference>
<feature type="compositionally biased region" description="Polar residues" evidence="1">
    <location>
        <begin position="160"/>
        <end position="173"/>
    </location>
</feature>